<feature type="region of interest" description="Disordered" evidence="1">
    <location>
        <begin position="303"/>
        <end position="333"/>
    </location>
</feature>
<organism evidence="2 3">
    <name type="scientific">Ephemerocybe angulata</name>
    <dbReference type="NCBI Taxonomy" id="980116"/>
    <lineage>
        <taxon>Eukaryota</taxon>
        <taxon>Fungi</taxon>
        <taxon>Dikarya</taxon>
        <taxon>Basidiomycota</taxon>
        <taxon>Agaricomycotina</taxon>
        <taxon>Agaricomycetes</taxon>
        <taxon>Agaricomycetidae</taxon>
        <taxon>Agaricales</taxon>
        <taxon>Agaricineae</taxon>
        <taxon>Psathyrellaceae</taxon>
        <taxon>Ephemerocybe</taxon>
    </lineage>
</organism>
<accession>A0A8H6H905</accession>
<evidence type="ECO:0000313" key="2">
    <source>
        <dbReference type="EMBL" id="KAF6741791.1"/>
    </source>
</evidence>
<feature type="region of interest" description="Disordered" evidence="1">
    <location>
        <begin position="55"/>
        <end position="74"/>
    </location>
</feature>
<proteinExistence type="predicted"/>
<dbReference type="EMBL" id="JACGCI010000217">
    <property type="protein sequence ID" value="KAF6741791.1"/>
    <property type="molecule type" value="Genomic_DNA"/>
</dbReference>
<name>A0A8H6H905_9AGAR</name>
<dbReference type="Proteomes" id="UP000521943">
    <property type="component" value="Unassembled WGS sequence"/>
</dbReference>
<sequence>MSAPMGIPVLQRRRPREGLNLGWSSSCPASALQQSRAWAIPTCEDASRVAPVVLSEPSAPETPETKASAVPRISGTTGDPTWAAVHPRFKFWLALPVLGAENRPADTCALPTPWIFCWDQTVSKIIPTEMMKLHLEQRAAMTPEAVVNTTARNDKKQPGSQDDGNVPTNGVKRSPESISGSREVTLAVERGETCATTTDQRSLRRRNHALPSTDDSQFVSATASFVPAASGPAAVAPFLPQGLAHLDTAHPANARPRATSAILLARHGAVPALTLADKQRKHTQHELVRATLALVVLGPLAAARTQPQPRRGPAPRPRALHAHAPAKGEQRERGEWGIAVSNREMDEKEGTLGGSGGCDAFGGVPAAYGAQIDHQLQASLKFIHYNVGDTSQYPASIQP</sequence>
<comment type="caution">
    <text evidence="2">The sequence shown here is derived from an EMBL/GenBank/DDBJ whole genome shotgun (WGS) entry which is preliminary data.</text>
</comment>
<evidence type="ECO:0000313" key="3">
    <source>
        <dbReference type="Proteomes" id="UP000521943"/>
    </source>
</evidence>
<evidence type="ECO:0000256" key="1">
    <source>
        <dbReference type="SAM" id="MobiDB-lite"/>
    </source>
</evidence>
<feature type="compositionally biased region" description="Polar residues" evidence="1">
    <location>
        <begin position="158"/>
        <end position="168"/>
    </location>
</feature>
<dbReference type="AlphaFoldDB" id="A0A8H6H905"/>
<feature type="region of interest" description="Disordered" evidence="1">
    <location>
        <begin position="150"/>
        <end position="215"/>
    </location>
</feature>
<protein>
    <submittedName>
        <fullName evidence="2">Uncharacterized protein</fullName>
    </submittedName>
</protein>
<keyword evidence="3" id="KW-1185">Reference proteome</keyword>
<reference evidence="2 3" key="1">
    <citation type="submission" date="2020-07" db="EMBL/GenBank/DDBJ databases">
        <title>Comparative genomics of pyrophilous fungi reveals a link between fire events and developmental genes.</title>
        <authorList>
            <consortium name="DOE Joint Genome Institute"/>
            <person name="Steindorff A.S."/>
            <person name="Carver A."/>
            <person name="Calhoun S."/>
            <person name="Stillman K."/>
            <person name="Liu H."/>
            <person name="Lipzen A."/>
            <person name="Pangilinan J."/>
            <person name="Labutti K."/>
            <person name="Bruns T.D."/>
            <person name="Grigoriev I.V."/>
        </authorList>
    </citation>
    <scope>NUCLEOTIDE SEQUENCE [LARGE SCALE GENOMIC DNA]</scope>
    <source>
        <strain evidence="2 3">CBS 144469</strain>
    </source>
</reference>
<gene>
    <name evidence="2" type="ORF">DFP72DRAFT_861479</name>
</gene>